<name>A0A834NBI9_VESPE</name>
<dbReference type="Proteomes" id="UP000600918">
    <property type="component" value="Unassembled WGS sequence"/>
</dbReference>
<reference evidence="2" key="1">
    <citation type="journal article" date="2020" name="G3 (Bethesda)">
        <title>High-Quality Assemblies for Three Invasive Social Wasps from the &lt;i&gt;Vespula&lt;/i&gt; Genus.</title>
        <authorList>
            <person name="Harrop T.W.R."/>
            <person name="Guhlin J."/>
            <person name="McLaughlin G.M."/>
            <person name="Permina E."/>
            <person name="Stockwell P."/>
            <person name="Gilligan J."/>
            <person name="Le Lec M.F."/>
            <person name="Gruber M.A.M."/>
            <person name="Quinn O."/>
            <person name="Lovegrove M."/>
            <person name="Duncan E.J."/>
            <person name="Remnant E.J."/>
            <person name="Van Eeckhoven J."/>
            <person name="Graham B."/>
            <person name="Knapp R.A."/>
            <person name="Langford K.W."/>
            <person name="Kronenberg Z."/>
            <person name="Press M.O."/>
            <person name="Eacker S.M."/>
            <person name="Wilson-Rankin E.E."/>
            <person name="Purcell J."/>
            <person name="Lester P.J."/>
            <person name="Dearden P.K."/>
        </authorList>
    </citation>
    <scope>NUCLEOTIDE SEQUENCE</scope>
    <source>
        <strain evidence="2">Volc-1</strain>
    </source>
</reference>
<evidence type="ECO:0000313" key="3">
    <source>
        <dbReference type="Proteomes" id="UP000600918"/>
    </source>
</evidence>
<proteinExistence type="predicted"/>
<protein>
    <submittedName>
        <fullName evidence="2">Uncharacterized protein</fullName>
    </submittedName>
</protein>
<dbReference type="EMBL" id="JACSDY010000017">
    <property type="protein sequence ID" value="KAF7402094.1"/>
    <property type="molecule type" value="Genomic_DNA"/>
</dbReference>
<keyword evidence="1" id="KW-0472">Membrane</keyword>
<dbReference type="AlphaFoldDB" id="A0A834NBI9"/>
<comment type="caution">
    <text evidence="2">The sequence shown here is derived from an EMBL/GenBank/DDBJ whole genome shotgun (WGS) entry which is preliminary data.</text>
</comment>
<organism evidence="2 3">
    <name type="scientific">Vespula pensylvanica</name>
    <name type="common">Western yellow jacket</name>
    <name type="synonym">Wasp</name>
    <dbReference type="NCBI Taxonomy" id="30213"/>
    <lineage>
        <taxon>Eukaryota</taxon>
        <taxon>Metazoa</taxon>
        <taxon>Ecdysozoa</taxon>
        <taxon>Arthropoda</taxon>
        <taxon>Hexapoda</taxon>
        <taxon>Insecta</taxon>
        <taxon>Pterygota</taxon>
        <taxon>Neoptera</taxon>
        <taxon>Endopterygota</taxon>
        <taxon>Hymenoptera</taxon>
        <taxon>Apocrita</taxon>
        <taxon>Aculeata</taxon>
        <taxon>Vespoidea</taxon>
        <taxon>Vespidae</taxon>
        <taxon>Vespinae</taxon>
        <taxon>Vespula</taxon>
    </lineage>
</organism>
<feature type="transmembrane region" description="Helical" evidence="1">
    <location>
        <begin position="74"/>
        <end position="93"/>
    </location>
</feature>
<accession>A0A834NBI9</accession>
<keyword evidence="3" id="KW-1185">Reference proteome</keyword>
<evidence type="ECO:0000256" key="1">
    <source>
        <dbReference type="SAM" id="Phobius"/>
    </source>
</evidence>
<sequence length="95" mass="10638">MILGWDLWARGKACKLTCRNEFSLDPRAKSQSRTVITRVMEVWWSKDQWRGEGRVDTTFPKEVTQQNFKQLTPGSAIATAAAAVIAVTAASLVQR</sequence>
<evidence type="ECO:0000313" key="2">
    <source>
        <dbReference type="EMBL" id="KAF7402094.1"/>
    </source>
</evidence>
<gene>
    <name evidence="2" type="ORF">H0235_015430</name>
</gene>
<keyword evidence="1" id="KW-0812">Transmembrane</keyword>
<keyword evidence="1" id="KW-1133">Transmembrane helix</keyword>